<keyword evidence="2" id="KW-1185">Reference proteome</keyword>
<comment type="caution">
    <text evidence="1">The sequence shown here is derived from an EMBL/GenBank/DDBJ whole genome shotgun (WGS) entry which is preliminary data.</text>
</comment>
<dbReference type="Proteomes" id="UP000323632">
    <property type="component" value="Unassembled WGS sequence"/>
</dbReference>
<evidence type="ECO:0008006" key="3">
    <source>
        <dbReference type="Google" id="ProtNLM"/>
    </source>
</evidence>
<sequence length="101" mass="10924">MKKISILLGAALIFLGACTKHDQNRNTAQITGYATTADPCSGGFTIKVTDDDDKGNLVAKTLPAEAGITQYSVFPINVEIDYTQDDKTCESLITVTRVRKL</sequence>
<accession>A0A5M6CE02</accession>
<proteinExistence type="predicted"/>
<reference evidence="1 2" key="1">
    <citation type="submission" date="2019-09" db="EMBL/GenBank/DDBJ databases">
        <title>Genome sequence and assembly of Taibaiella sp.</title>
        <authorList>
            <person name="Chhetri G."/>
        </authorList>
    </citation>
    <scope>NUCLEOTIDE SEQUENCE [LARGE SCALE GENOMIC DNA]</scope>
    <source>
        <strain evidence="1 2">KVB11</strain>
    </source>
</reference>
<gene>
    <name evidence="1" type="ORF">F0919_11695</name>
</gene>
<organism evidence="1 2">
    <name type="scientific">Taibaiella lutea</name>
    <dbReference type="NCBI Taxonomy" id="2608001"/>
    <lineage>
        <taxon>Bacteria</taxon>
        <taxon>Pseudomonadati</taxon>
        <taxon>Bacteroidota</taxon>
        <taxon>Chitinophagia</taxon>
        <taxon>Chitinophagales</taxon>
        <taxon>Chitinophagaceae</taxon>
        <taxon>Taibaiella</taxon>
    </lineage>
</organism>
<dbReference type="PROSITE" id="PS51257">
    <property type="entry name" value="PROKAR_LIPOPROTEIN"/>
    <property type="match status" value="1"/>
</dbReference>
<evidence type="ECO:0000313" key="1">
    <source>
        <dbReference type="EMBL" id="KAA5533203.1"/>
    </source>
</evidence>
<dbReference type="AlphaFoldDB" id="A0A5M6CE02"/>
<protein>
    <recommendedName>
        <fullName evidence="3">Lipoprotein</fullName>
    </recommendedName>
</protein>
<dbReference type="EMBL" id="VWSH01000003">
    <property type="protein sequence ID" value="KAA5533203.1"/>
    <property type="molecule type" value="Genomic_DNA"/>
</dbReference>
<dbReference type="RefSeq" id="WP_150032951.1">
    <property type="nucleotide sequence ID" value="NZ_VWSH01000003.1"/>
</dbReference>
<name>A0A5M6CE02_9BACT</name>
<evidence type="ECO:0000313" key="2">
    <source>
        <dbReference type="Proteomes" id="UP000323632"/>
    </source>
</evidence>